<accession>A0A9D4CKW4</accession>
<organism evidence="1 2">
    <name type="scientific">Dreissena polymorpha</name>
    <name type="common">Zebra mussel</name>
    <name type="synonym">Mytilus polymorpha</name>
    <dbReference type="NCBI Taxonomy" id="45954"/>
    <lineage>
        <taxon>Eukaryota</taxon>
        <taxon>Metazoa</taxon>
        <taxon>Spiralia</taxon>
        <taxon>Lophotrochozoa</taxon>
        <taxon>Mollusca</taxon>
        <taxon>Bivalvia</taxon>
        <taxon>Autobranchia</taxon>
        <taxon>Heteroconchia</taxon>
        <taxon>Euheterodonta</taxon>
        <taxon>Imparidentia</taxon>
        <taxon>Neoheterodontei</taxon>
        <taxon>Myida</taxon>
        <taxon>Dreissenoidea</taxon>
        <taxon>Dreissenidae</taxon>
        <taxon>Dreissena</taxon>
    </lineage>
</organism>
<dbReference type="AlphaFoldDB" id="A0A9D4CKW4"/>
<proteinExistence type="predicted"/>
<reference evidence="1" key="1">
    <citation type="journal article" date="2019" name="bioRxiv">
        <title>The Genome of the Zebra Mussel, Dreissena polymorpha: A Resource for Invasive Species Research.</title>
        <authorList>
            <person name="McCartney M.A."/>
            <person name="Auch B."/>
            <person name="Kono T."/>
            <person name="Mallez S."/>
            <person name="Zhang Y."/>
            <person name="Obille A."/>
            <person name="Becker A."/>
            <person name="Abrahante J.E."/>
            <person name="Garbe J."/>
            <person name="Badalamenti J.P."/>
            <person name="Herman A."/>
            <person name="Mangelson H."/>
            <person name="Liachko I."/>
            <person name="Sullivan S."/>
            <person name="Sone E.D."/>
            <person name="Koren S."/>
            <person name="Silverstein K.A.T."/>
            <person name="Beckman K.B."/>
            <person name="Gohl D.M."/>
        </authorList>
    </citation>
    <scope>NUCLEOTIDE SEQUENCE</scope>
    <source>
        <strain evidence="1">Duluth1</strain>
        <tissue evidence="1">Whole animal</tissue>
    </source>
</reference>
<protein>
    <submittedName>
        <fullName evidence="1">Uncharacterized protein</fullName>
    </submittedName>
</protein>
<dbReference type="Proteomes" id="UP000828390">
    <property type="component" value="Unassembled WGS sequence"/>
</dbReference>
<keyword evidence="2" id="KW-1185">Reference proteome</keyword>
<name>A0A9D4CKW4_DREPO</name>
<reference evidence="1" key="2">
    <citation type="submission" date="2020-11" db="EMBL/GenBank/DDBJ databases">
        <authorList>
            <person name="McCartney M.A."/>
            <person name="Auch B."/>
            <person name="Kono T."/>
            <person name="Mallez S."/>
            <person name="Becker A."/>
            <person name="Gohl D.M."/>
            <person name="Silverstein K.A.T."/>
            <person name="Koren S."/>
            <person name="Bechman K.B."/>
            <person name="Herman A."/>
            <person name="Abrahante J.E."/>
            <person name="Garbe J."/>
        </authorList>
    </citation>
    <scope>NUCLEOTIDE SEQUENCE</scope>
    <source>
        <strain evidence="1">Duluth1</strain>
        <tissue evidence="1">Whole animal</tissue>
    </source>
</reference>
<comment type="caution">
    <text evidence="1">The sequence shown here is derived from an EMBL/GenBank/DDBJ whole genome shotgun (WGS) entry which is preliminary data.</text>
</comment>
<evidence type="ECO:0000313" key="1">
    <source>
        <dbReference type="EMBL" id="KAH3726278.1"/>
    </source>
</evidence>
<gene>
    <name evidence="1" type="ORF">DPMN_052136</name>
</gene>
<dbReference type="EMBL" id="JAIWYP010000012">
    <property type="protein sequence ID" value="KAH3726278.1"/>
    <property type="molecule type" value="Genomic_DNA"/>
</dbReference>
<evidence type="ECO:0000313" key="2">
    <source>
        <dbReference type="Proteomes" id="UP000828390"/>
    </source>
</evidence>
<sequence length="67" mass="7693">MICVIQHSRPHMFTILAVSSFDIQSHDYIPRNGGFGMASHHRNHAKELNSNFWNWSHTLTLPYSGVV</sequence>